<proteinExistence type="predicted"/>
<dbReference type="Proteomes" id="UP000594638">
    <property type="component" value="Unassembled WGS sequence"/>
</dbReference>
<gene>
    <name evidence="3" type="ORF">OLEA9_A004411</name>
</gene>
<comment type="caution">
    <text evidence="3">The sequence shown here is derived from an EMBL/GenBank/DDBJ whole genome shotgun (WGS) entry which is preliminary data.</text>
</comment>
<dbReference type="PANTHER" id="PTHR48449">
    <property type="entry name" value="DUF1985 DOMAIN-CONTAINING PROTEIN"/>
    <property type="match status" value="1"/>
</dbReference>
<feature type="compositionally biased region" description="Polar residues" evidence="1">
    <location>
        <begin position="568"/>
        <end position="583"/>
    </location>
</feature>
<feature type="compositionally biased region" description="Low complexity" evidence="1">
    <location>
        <begin position="554"/>
        <end position="564"/>
    </location>
</feature>
<dbReference type="InterPro" id="IPR015410">
    <property type="entry name" value="DUF1985"/>
</dbReference>
<organism evidence="3 4">
    <name type="scientific">Olea europaea subsp. europaea</name>
    <dbReference type="NCBI Taxonomy" id="158383"/>
    <lineage>
        <taxon>Eukaryota</taxon>
        <taxon>Viridiplantae</taxon>
        <taxon>Streptophyta</taxon>
        <taxon>Embryophyta</taxon>
        <taxon>Tracheophyta</taxon>
        <taxon>Spermatophyta</taxon>
        <taxon>Magnoliopsida</taxon>
        <taxon>eudicotyledons</taxon>
        <taxon>Gunneridae</taxon>
        <taxon>Pentapetalae</taxon>
        <taxon>asterids</taxon>
        <taxon>lamiids</taxon>
        <taxon>Lamiales</taxon>
        <taxon>Oleaceae</taxon>
        <taxon>Oleeae</taxon>
        <taxon>Olea</taxon>
    </lineage>
</organism>
<feature type="region of interest" description="Disordered" evidence="1">
    <location>
        <begin position="508"/>
        <end position="604"/>
    </location>
</feature>
<dbReference type="EMBL" id="CACTIH010003647">
    <property type="protein sequence ID" value="CAA2980447.1"/>
    <property type="molecule type" value="Genomic_DNA"/>
</dbReference>
<feature type="domain" description="DUF1985" evidence="2">
    <location>
        <begin position="68"/>
        <end position="142"/>
    </location>
</feature>
<evidence type="ECO:0000313" key="4">
    <source>
        <dbReference type="Proteomes" id="UP000594638"/>
    </source>
</evidence>
<dbReference type="AlphaFoldDB" id="A0A8S0RMP9"/>
<name>A0A8S0RMP9_OLEEU</name>
<dbReference type="Pfam" id="PF09331">
    <property type="entry name" value="DUF1985"/>
    <property type="match status" value="2"/>
</dbReference>
<keyword evidence="4" id="KW-1185">Reference proteome</keyword>
<evidence type="ECO:0000313" key="3">
    <source>
        <dbReference type="EMBL" id="CAA2980447.1"/>
    </source>
</evidence>
<reference evidence="3 4" key="1">
    <citation type="submission" date="2019-12" db="EMBL/GenBank/DDBJ databases">
        <authorList>
            <person name="Alioto T."/>
            <person name="Alioto T."/>
            <person name="Gomez Garrido J."/>
        </authorList>
    </citation>
    <scope>NUCLEOTIDE SEQUENCE [LARGE SCALE GENOMIC DNA]</scope>
</reference>
<evidence type="ECO:0000259" key="2">
    <source>
        <dbReference type="Pfam" id="PF09331"/>
    </source>
</evidence>
<feature type="compositionally biased region" description="Acidic residues" evidence="1">
    <location>
        <begin position="537"/>
        <end position="553"/>
    </location>
</feature>
<dbReference type="Gramene" id="OE9A004411T1">
    <property type="protein sequence ID" value="OE9A004411C1"/>
    <property type="gene ID" value="OE9A004411"/>
</dbReference>
<sequence>MEFDYCIPEEARLLAHISQRSNLKYVKTVMDLFDDRQRDEFRNSPFGYLAEVAEIQFSAQLIQQLVFRTIRTDKVNELWFNVQGNMMRFGLQEYTLVTGLRCGVFPEGDEFDRVLERRRLKERVGYRRLLHGFRGFWAKKFLKAKRRQEKEVTYTIHGFPIAMQVWAYEAVPEIGECFGQRVGERMPRLLRWSARKQPQHRTYDAFFKNVRLHVYATLRPTDAEAEQQYFSTLVPYDDPPVPVLDEIARNVVGPQFNASHGEEARLRAHISQRSNLKYVKTLMDVFDDPQRDEFRNSPFGYLAEVAEIQFSAQLILQLVFRTIRTDKVNELWFNVQGNMMRFGLQEYTLVMGLRCGVFLEGDEFDRVLERRRLKERVGYRRLLHEFRGFWAKKFLKAKRRQEKEVTYTIHGFPIAMQVWAYEAVPEIGERFGQRVGEQMPRLLRWSARKQPQHRTYDAFFKNVRLHVYATLRPTDAEAEQQYFSTLVPYDDPPVPVLDEIARNVVGPQFNASHGGSGSGGQLVRQESDDGVSSGGGGEDDTSGDEGADAEESGEGASERSSVGADTCRGQTGASSTPPATHVSSPVRGPTMETRPVGTSGSGVTKEEVEELLFDQRILFEMRLRTVKLEIEQHVTSELCKTTIVKGVYHGLTLIHDLR</sequence>
<evidence type="ECO:0000256" key="1">
    <source>
        <dbReference type="SAM" id="MobiDB-lite"/>
    </source>
</evidence>
<accession>A0A8S0RMP9</accession>
<feature type="domain" description="DUF1985" evidence="2">
    <location>
        <begin position="321"/>
        <end position="397"/>
    </location>
</feature>
<protein>
    <recommendedName>
        <fullName evidence="2">DUF1985 domain-containing protein</fullName>
    </recommendedName>
</protein>
<dbReference type="PANTHER" id="PTHR48449:SF1">
    <property type="entry name" value="DUF1985 DOMAIN-CONTAINING PROTEIN"/>
    <property type="match status" value="1"/>
</dbReference>